<sequence>MRSADEMLHPADTVRGNHQAFTHQKYALGTARVALSAQVEAVGSVPVDSSPADELHRLRSVTDRLRKMAEAVLTTLAFSVSI</sequence>
<name>A0ABU2T3F6_9ACTN</name>
<dbReference type="EMBL" id="JAVRFE010000007">
    <property type="protein sequence ID" value="MDT0455605.1"/>
    <property type="molecule type" value="Genomic_DNA"/>
</dbReference>
<proteinExistence type="predicted"/>
<reference evidence="1" key="1">
    <citation type="submission" date="2024-05" db="EMBL/GenBank/DDBJ databases">
        <title>30 novel species of actinomycetes from the DSMZ collection.</title>
        <authorList>
            <person name="Nouioui I."/>
        </authorList>
    </citation>
    <scope>NUCLEOTIDE SEQUENCE</scope>
    <source>
        <strain evidence="1">DSM 41527</strain>
    </source>
</reference>
<gene>
    <name evidence="1" type="ORF">RM550_07615</name>
</gene>
<accession>A0ABU2T3F6</accession>
<organism evidence="1 2">
    <name type="scientific">Streptomyces mooreae</name>
    <dbReference type="NCBI Taxonomy" id="3075523"/>
    <lineage>
        <taxon>Bacteria</taxon>
        <taxon>Bacillati</taxon>
        <taxon>Actinomycetota</taxon>
        <taxon>Actinomycetes</taxon>
        <taxon>Kitasatosporales</taxon>
        <taxon>Streptomycetaceae</taxon>
        <taxon>Streptomyces</taxon>
    </lineage>
</organism>
<comment type="caution">
    <text evidence="1">The sequence shown here is derived from an EMBL/GenBank/DDBJ whole genome shotgun (WGS) entry which is preliminary data.</text>
</comment>
<evidence type="ECO:0000313" key="2">
    <source>
        <dbReference type="Proteomes" id="UP001180551"/>
    </source>
</evidence>
<dbReference type="RefSeq" id="WP_311622938.1">
    <property type="nucleotide sequence ID" value="NZ_JAVRFE010000007.1"/>
</dbReference>
<protein>
    <submittedName>
        <fullName evidence="1">Uncharacterized protein</fullName>
    </submittedName>
</protein>
<evidence type="ECO:0000313" key="1">
    <source>
        <dbReference type="EMBL" id="MDT0455605.1"/>
    </source>
</evidence>
<dbReference type="Proteomes" id="UP001180551">
    <property type="component" value="Unassembled WGS sequence"/>
</dbReference>
<keyword evidence="2" id="KW-1185">Reference proteome</keyword>